<sequence length="212" mass="23237">MRIFVTGTDTDVGKTTICSWLCLHSGYAYFKPIQTGSVQGTDSNQVSNLTNTLIYKEAFMFKEPLSPHVAANLENSDIDIGQIDLPKEENIIIEGAGGILVPINKSTLMVDLIKLLGVATILVARSTLGTINHTLLSLEALRRRDIPILGVILNGPENKENLQAIEFYGGVKVLATVPQLKQVDKEALLKVPLSIHLREMLAMNEDESSRAR</sequence>
<proteinExistence type="evidence at transcript level"/>
<keyword evidence="3" id="KW-1185">Reference proteome</keyword>
<dbReference type="InterPro" id="IPR027417">
    <property type="entry name" value="P-loop_NTPase"/>
</dbReference>
<dbReference type="SUPFAM" id="SSF52540">
    <property type="entry name" value="P-loop containing nucleoside triphosphate hydrolases"/>
    <property type="match status" value="1"/>
</dbReference>
<dbReference type="KEGG" id="btab:109035785"/>
<gene>
    <name evidence="1" type="ORF">BEMITA_LOCUS2115</name>
</gene>
<dbReference type="NCBIfam" id="TIGR00347">
    <property type="entry name" value="bioD"/>
    <property type="match status" value="1"/>
</dbReference>
<dbReference type="GO" id="GO:0000287">
    <property type="term" value="F:magnesium ion binding"/>
    <property type="evidence" value="ECO:0007669"/>
    <property type="project" value="InterPro"/>
</dbReference>
<dbReference type="UniPathway" id="UPA00078"/>
<dbReference type="HAMAP" id="MF_00336">
    <property type="entry name" value="BioD"/>
    <property type="match status" value="1"/>
</dbReference>
<organism evidence="2">
    <name type="scientific">Bemisia tabaci</name>
    <name type="common">Sweetpotato whitefly</name>
    <name type="synonym">Aleurodes tabaci</name>
    <dbReference type="NCBI Taxonomy" id="7038"/>
    <lineage>
        <taxon>Eukaryota</taxon>
        <taxon>Metazoa</taxon>
        <taxon>Ecdysozoa</taxon>
        <taxon>Arthropoda</taxon>
        <taxon>Hexapoda</taxon>
        <taxon>Insecta</taxon>
        <taxon>Pterygota</taxon>
        <taxon>Neoptera</taxon>
        <taxon>Paraneoptera</taxon>
        <taxon>Hemiptera</taxon>
        <taxon>Sternorrhyncha</taxon>
        <taxon>Aleyrodoidea</taxon>
        <taxon>Aleyrodidae</taxon>
        <taxon>Aleyrodinae</taxon>
        <taxon>Bemisia</taxon>
    </lineage>
</organism>
<protein>
    <submittedName>
        <fullName evidence="2">Dependent dethiobiotin synthetase</fullName>
    </submittedName>
</protein>
<dbReference type="PANTHER" id="PTHR43210">
    <property type="entry name" value="DETHIOBIOTIN SYNTHETASE"/>
    <property type="match status" value="1"/>
</dbReference>
<name>A0A7G4WFP7_BEMTA</name>
<evidence type="ECO:0000313" key="3">
    <source>
        <dbReference type="Proteomes" id="UP001152759"/>
    </source>
</evidence>
<reference evidence="1" key="2">
    <citation type="submission" date="2021-12" db="EMBL/GenBank/DDBJ databases">
        <authorList>
            <person name="King R."/>
        </authorList>
    </citation>
    <scope>NUCLEOTIDE SEQUENCE</scope>
</reference>
<dbReference type="EMBL" id="OU963862">
    <property type="protein sequence ID" value="CAH0382596.1"/>
    <property type="molecule type" value="Genomic_DNA"/>
</dbReference>
<accession>A0A7G4WFP7</accession>
<dbReference type="GO" id="GO:0009102">
    <property type="term" value="P:biotin biosynthetic process"/>
    <property type="evidence" value="ECO:0007669"/>
    <property type="project" value="UniProtKB-UniPathway"/>
</dbReference>
<evidence type="ECO:0000313" key="2">
    <source>
        <dbReference type="EMBL" id="QMU23984.1"/>
    </source>
</evidence>
<dbReference type="GO" id="GO:0005829">
    <property type="term" value="C:cytosol"/>
    <property type="evidence" value="ECO:0007669"/>
    <property type="project" value="TreeGrafter"/>
</dbReference>
<evidence type="ECO:0000313" key="1">
    <source>
        <dbReference type="EMBL" id="CAH0382596.1"/>
    </source>
</evidence>
<dbReference type="CDD" id="cd03109">
    <property type="entry name" value="DTBS"/>
    <property type="match status" value="1"/>
</dbReference>
<dbReference type="Gene3D" id="3.40.50.300">
    <property type="entry name" value="P-loop containing nucleotide triphosphate hydrolases"/>
    <property type="match status" value="1"/>
</dbReference>
<dbReference type="Proteomes" id="UP001152759">
    <property type="component" value="Chromosome 1"/>
</dbReference>
<dbReference type="Pfam" id="PF13500">
    <property type="entry name" value="AAA_26"/>
    <property type="match status" value="1"/>
</dbReference>
<dbReference type="PIRSF" id="PIRSF006755">
    <property type="entry name" value="DTB_synth"/>
    <property type="match status" value="1"/>
</dbReference>
<dbReference type="GO" id="GO:0004141">
    <property type="term" value="F:dethiobiotin synthase activity"/>
    <property type="evidence" value="ECO:0007669"/>
    <property type="project" value="InterPro"/>
</dbReference>
<dbReference type="EMBL" id="MN643073">
    <property type="protein sequence ID" value="QMU23984.1"/>
    <property type="molecule type" value="mRNA"/>
</dbReference>
<dbReference type="PANTHER" id="PTHR43210:SF5">
    <property type="entry name" value="DETHIOBIOTIN SYNTHETASE"/>
    <property type="match status" value="1"/>
</dbReference>
<dbReference type="GO" id="GO:0005524">
    <property type="term" value="F:ATP binding"/>
    <property type="evidence" value="ECO:0007669"/>
    <property type="project" value="InterPro"/>
</dbReference>
<dbReference type="OrthoDB" id="8300011at2759"/>
<reference evidence="2" key="1">
    <citation type="submission" date="2019-10" db="EMBL/GenBank/DDBJ databases">
        <authorList>
            <person name="Ren F."/>
        </authorList>
    </citation>
    <scope>NUCLEOTIDE SEQUENCE</scope>
    <source>
        <strain evidence="2">MEAM1</strain>
    </source>
</reference>
<dbReference type="InterPro" id="IPR004472">
    <property type="entry name" value="DTB_synth_BioD"/>
</dbReference>
<dbReference type="AlphaFoldDB" id="A0A7G4WFP7"/>